<feature type="domain" description="Response regulatory" evidence="2">
    <location>
        <begin position="2"/>
        <end position="126"/>
    </location>
</feature>
<proteinExistence type="predicted"/>
<dbReference type="InterPro" id="IPR001789">
    <property type="entry name" value="Sig_transdc_resp-reg_receiver"/>
</dbReference>
<dbReference type="EMBL" id="FQ032823">
    <property type="protein sequence ID" value="CBL87437.1"/>
    <property type="molecule type" value="Genomic_DNA"/>
</dbReference>
<reference evidence="3" key="1">
    <citation type="submission" date="2010-05" db="EMBL/GenBank/DDBJ databases">
        <authorList>
            <person name="Genoscope - CEA"/>
        </authorList>
    </citation>
    <scope>NUCLEOTIDE SEQUENCE</scope>
</reference>
<dbReference type="Pfam" id="PF00072">
    <property type="entry name" value="Response_reg"/>
    <property type="match status" value="1"/>
</dbReference>
<reference evidence="3" key="2">
    <citation type="journal article" date="2012" name="Environ. Microbiol.">
        <title>Genomic content of uncultured Bacteroidetes from contrasting oceanic provinces in the North Atlantic Ocean.</title>
        <authorList>
            <person name="Gomez-Pereira P.R."/>
            <person name="Schuler M."/>
            <person name="Fuchs B.M."/>
            <person name="Bennke C."/>
            <person name="Teeling H."/>
            <person name="Waldmann J."/>
            <person name="Richter M."/>
            <person name="Barbe V."/>
            <person name="Bataille E."/>
            <person name="Glockner F.O."/>
            <person name="Amann R."/>
        </authorList>
    </citation>
    <scope>NUCLEOTIDE SEQUENCE</scope>
</reference>
<evidence type="ECO:0000313" key="3">
    <source>
        <dbReference type="EMBL" id="CBL87437.1"/>
    </source>
</evidence>
<name>F4MMS4_9BACT</name>
<dbReference type="SMART" id="SM00448">
    <property type="entry name" value="REC"/>
    <property type="match status" value="1"/>
</dbReference>
<dbReference type="InterPro" id="IPR011006">
    <property type="entry name" value="CheY-like_superfamily"/>
</dbReference>
<dbReference type="SUPFAM" id="SSF52172">
    <property type="entry name" value="CheY-like"/>
    <property type="match status" value="1"/>
</dbReference>
<protein>
    <submittedName>
        <fullName evidence="3">Two-component response regulator</fullName>
    </submittedName>
</protein>
<dbReference type="InterPro" id="IPR052893">
    <property type="entry name" value="TCS_response_regulator"/>
</dbReference>
<dbReference type="PROSITE" id="PS50110">
    <property type="entry name" value="RESPONSE_REGULATORY"/>
    <property type="match status" value="1"/>
</dbReference>
<gene>
    <name evidence="3" type="ORF">S18_848_0024</name>
</gene>
<dbReference type="AlphaFoldDB" id="F4MMS4"/>
<dbReference type="PANTHER" id="PTHR44520">
    <property type="entry name" value="RESPONSE REGULATOR RCP1-RELATED"/>
    <property type="match status" value="1"/>
</dbReference>
<dbReference type="Gene3D" id="3.40.50.2300">
    <property type="match status" value="1"/>
</dbReference>
<feature type="modified residue" description="4-aspartylphosphate" evidence="1">
    <location>
        <position position="58"/>
    </location>
</feature>
<evidence type="ECO:0000259" key="2">
    <source>
        <dbReference type="PROSITE" id="PS50110"/>
    </source>
</evidence>
<dbReference type="PANTHER" id="PTHR44520:SF2">
    <property type="entry name" value="RESPONSE REGULATOR RCP1"/>
    <property type="match status" value="1"/>
</dbReference>
<sequence length="126" mass="14337">MQVILIDDSDIDNKVNTKLLKLARLTSDIKAFTDPEMALAHVTKEGPTWTAPRWILLDIQMPGVDGFAWLDQFRGLPETVQSMCRIYMLSASIDRAELRKAEADPSVIALMEKPLDVYMFRQLLDL</sequence>
<keyword evidence="1" id="KW-0597">Phosphoprotein</keyword>
<accession>F4MMS4</accession>
<dbReference type="GO" id="GO:0000160">
    <property type="term" value="P:phosphorelay signal transduction system"/>
    <property type="evidence" value="ECO:0007669"/>
    <property type="project" value="InterPro"/>
</dbReference>
<evidence type="ECO:0000256" key="1">
    <source>
        <dbReference type="PROSITE-ProRule" id="PRU00169"/>
    </source>
</evidence>
<organism evidence="3">
    <name type="scientific">uncultured Flavobacteriia bacterium</name>
    <dbReference type="NCBI Taxonomy" id="212695"/>
    <lineage>
        <taxon>Bacteria</taxon>
        <taxon>Pseudomonadati</taxon>
        <taxon>Bacteroidota</taxon>
        <taxon>Flavobacteriia</taxon>
        <taxon>environmental samples</taxon>
    </lineage>
</organism>